<dbReference type="Pfam" id="PF13676">
    <property type="entry name" value="TIR_2"/>
    <property type="match status" value="1"/>
</dbReference>
<feature type="domain" description="TIR" evidence="1">
    <location>
        <begin position="99"/>
        <end position="185"/>
    </location>
</feature>
<dbReference type="AlphaFoldDB" id="A0A5C6ZFZ3"/>
<keyword evidence="2" id="KW-0675">Receptor</keyword>
<evidence type="ECO:0000313" key="2">
    <source>
        <dbReference type="EMBL" id="TXD88581.1"/>
    </source>
</evidence>
<accession>A0A5C6ZFZ3</accession>
<dbReference type="InterPro" id="IPR000157">
    <property type="entry name" value="TIR_dom"/>
</dbReference>
<dbReference type="GO" id="GO:0007165">
    <property type="term" value="P:signal transduction"/>
    <property type="evidence" value="ECO:0007669"/>
    <property type="project" value="InterPro"/>
</dbReference>
<gene>
    <name evidence="2" type="ORF">ESY86_12395</name>
</gene>
<evidence type="ECO:0000259" key="1">
    <source>
        <dbReference type="Pfam" id="PF13676"/>
    </source>
</evidence>
<dbReference type="RefSeq" id="WP_147086903.1">
    <property type="nucleotide sequence ID" value="NZ_VORM01000013.1"/>
</dbReference>
<sequence>MKKLQKIELIDKIGRELQERMKFNEIDGYFESYGIPTDHQPSYNSKYVYVKEVLPKVNDEIVLEIASELGIEHEAVFSIPVIVKESEATFWKPGHFKLFVSHLASFKKTIGILKAELEKYGISSFVAHEDIEPTKQWQDEIEKGLFSMDAFCAVLMEGFKESNWTDQEVGVAVGRNVLIIPIRRGLDPYGFIGKYQGFQAIGKNVGQVAEGVFEIISCHKKTKSKYLNTLVELILLSNTANQGIERLKALKKVKDLPKEKVEYLQDKITDNENLKETRFLNPFNEIAWRYKLEGLSLESFEKVIEEDYDDLPF</sequence>
<name>A0A5C6ZFZ3_9FLAO</name>
<dbReference type="InterPro" id="IPR035897">
    <property type="entry name" value="Toll_tir_struct_dom_sf"/>
</dbReference>
<keyword evidence="3" id="KW-1185">Reference proteome</keyword>
<reference evidence="2 3" key="1">
    <citation type="submission" date="2019-08" db="EMBL/GenBank/DDBJ databases">
        <title>Genomes of Subsaximicrobium wynnwilliamsii strains.</title>
        <authorList>
            <person name="Bowman J.P."/>
        </authorList>
    </citation>
    <scope>NUCLEOTIDE SEQUENCE [LARGE SCALE GENOMIC DNA]</scope>
    <source>
        <strain evidence="2 3">2-80-2</strain>
    </source>
</reference>
<proteinExistence type="predicted"/>
<comment type="caution">
    <text evidence="2">The sequence shown here is derived from an EMBL/GenBank/DDBJ whole genome shotgun (WGS) entry which is preliminary data.</text>
</comment>
<dbReference type="Proteomes" id="UP000321578">
    <property type="component" value="Unassembled WGS sequence"/>
</dbReference>
<evidence type="ECO:0000313" key="3">
    <source>
        <dbReference type="Proteomes" id="UP000321578"/>
    </source>
</evidence>
<dbReference type="EMBL" id="VORO01000013">
    <property type="protein sequence ID" value="TXD88581.1"/>
    <property type="molecule type" value="Genomic_DNA"/>
</dbReference>
<protein>
    <submittedName>
        <fullName evidence="2">Toll/interleukin-1 receptor domain-containing protein</fullName>
    </submittedName>
</protein>
<dbReference type="Gene3D" id="3.40.50.10140">
    <property type="entry name" value="Toll/interleukin-1 receptor homology (TIR) domain"/>
    <property type="match status" value="1"/>
</dbReference>
<dbReference type="SUPFAM" id="SSF52200">
    <property type="entry name" value="Toll/Interleukin receptor TIR domain"/>
    <property type="match status" value="1"/>
</dbReference>
<dbReference type="OrthoDB" id="344630at2"/>
<organism evidence="2 3">
    <name type="scientific">Subsaximicrobium wynnwilliamsii</name>
    <dbReference type="NCBI Taxonomy" id="291179"/>
    <lineage>
        <taxon>Bacteria</taxon>
        <taxon>Pseudomonadati</taxon>
        <taxon>Bacteroidota</taxon>
        <taxon>Flavobacteriia</taxon>
        <taxon>Flavobacteriales</taxon>
        <taxon>Flavobacteriaceae</taxon>
        <taxon>Subsaximicrobium</taxon>
    </lineage>
</organism>